<dbReference type="STRING" id="698492.A0A0E9NKB3"/>
<keyword evidence="6" id="KW-1185">Reference proteome</keyword>
<evidence type="ECO:0000313" key="6">
    <source>
        <dbReference type="Proteomes" id="UP000033140"/>
    </source>
</evidence>
<reference evidence="5 6" key="2">
    <citation type="journal article" date="2014" name="J. Gen. Appl. Microbiol.">
        <title>The early diverging ascomycetous budding yeast Saitoella complicata has three histone deacetylases belonging to the Clr6, Hos2, and Rpd3 lineages.</title>
        <authorList>
            <person name="Nishida H."/>
            <person name="Matsumoto T."/>
            <person name="Kondo S."/>
            <person name="Hamamoto M."/>
            <person name="Yoshikawa H."/>
        </authorList>
    </citation>
    <scope>NUCLEOTIDE SEQUENCE [LARGE SCALE GENOMIC DNA]</scope>
    <source>
        <strain evidence="5 6">NRRL Y-17804</strain>
    </source>
</reference>
<dbReference type="FunFam" id="3.40.50.720:FF:000084">
    <property type="entry name" value="Short-chain dehydrogenase reductase"/>
    <property type="match status" value="1"/>
</dbReference>
<reference evidence="5 6" key="3">
    <citation type="journal article" date="2015" name="Genome Announc.">
        <title>Draft Genome Sequence of the Archiascomycetous Yeast Saitoella complicata.</title>
        <authorList>
            <person name="Yamauchi K."/>
            <person name="Kondo S."/>
            <person name="Hamamoto M."/>
            <person name="Takahashi Y."/>
            <person name="Ogura Y."/>
            <person name="Hayashi T."/>
            <person name="Nishida H."/>
        </authorList>
    </citation>
    <scope>NUCLEOTIDE SEQUENCE [LARGE SCALE GENOMIC DNA]</scope>
    <source>
        <strain evidence="5 6">NRRL Y-17804</strain>
    </source>
</reference>
<organism evidence="5 6">
    <name type="scientific">Saitoella complicata (strain BCRC 22490 / CBS 7301 / JCM 7358 / NBRC 10748 / NRRL Y-17804)</name>
    <dbReference type="NCBI Taxonomy" id="698492"/>
    <lineage>
        <taxon>Eukaryota</taxon>
        <taxon>Fungi</taxon>
        <taxon>Dikarya</taxon>
        <taxon>Ascomycota</taxon>
        <taxon>Taphrinomycotina</taxon>
        <taxon>Taphrinomycotina incertae sedis</taxon>
        <taxon>Saitoella</taxon>
    </lineage>
</organism>
<proteinExistence type="inferred from homology"/>
<name>A0A0E9NKB3_SAICN</name>
<keyword evidence="3" id="KW-0560">Oxidoreductase</keyword>
<feature type="compositionally biased region" description="Polar residues" evidence="4">
    <location>
        <begin position="43"/>
        <end position="54"/>
    </location>
</feature>
<dbReference type="AlphaFoldDB" id="A0A0E9NKB3"/>
<accession>A0A0E9NKB3</accession>
<dbReference type="PRINTS" id="PR00080">
    <property type="entry name" value="SDRFAMILY"/>
</dbReference>
<evidence type="ECO:0000256" key="1">
    <source>
        <dbReference type="ARBA" id="ARBA00006484"/>
    </source>
</evidence>
<dbReference type="EMBL" id="BACD03000026">
    <property type="protein sequence ID" value="GAO49840.1"/>
    <property type="molecule type" value="Genomic_DNA"/>
</dbReference>
<evidence type="ECO:0000256" key="3">
    <source>
        <dbReference type="ARBA" id="ARBA00023002"/>
    </source>
</evidence>
<feature type="region of interest" description="Disordered" evidence="4">
    <location>
        <begin position="27"/>
        <end position="70"/>
    </location>
</feature>
<gene>
    <name evidence="5" type="ORF">G7K_3978-t1</name>
</gene>
<dbReference type="Pfam" id="PF13561">
    <property type="entry name" value="adh_short_C2"/>
    <property type="match status" value="1"/>
</dbReference>
<dbReference type="InterPro" id="IPR020904">
    <property type="entry name" value="Sc_DH/Rdtase_CS"/>
</dbReference>
<evidence type="ECO:0000313" key="5">
    <source>
        <dbReference type="EMBL" id="GAO49840.1"/>
    </source>
</evidence>
<reference evidence="5 6" key="1">
    <citation type="journal article" date="2011" name="J. Gen. Appl. Microbiol.">
        <title>Draft genome sequencing of the enigmatic yeast Saitoella complicata.</title>
        <authorList>
            <person name="Nishida H."/>
            <person name="Hamamoto M."/>
            <person name="Sugiyama J."/>
        </authorList>
    </citation>
    <scope>NUCLEOTIDE SEQUENCE [LARGE SCALE GENOMIC DNA]</scope>
    <source>
        <strain evidence="5 6">NRRL Y-17804</strain>
    </source>
</reference>
<comment type="similarity">
    <text evidence="1">Belongs to the short-chain dehydrogenases/reductases (SDR) family.</text>
</comment>
<evidence type="ECO:0000256" key="4">
    <source>
        <dbReference type="SAM" id="MobiDB-lite"/>
    </source>
</evidence>
<dbReference type="Gene3D" id="3.40.50.720">
    <property type="entry name" value="NAD(P)-binding Rossmann-like Domain"/>
    <property type="match status" value="1"/>
</dbReference>
<dbReference type="Proteomes" id="UP000033140">
    <property type="component" value="Unassembled WGS sequence"/>
</dbReference>
<keyword evidence="2" id="KW-0521">NADP</keyword>
<dbReference type="InterPro" id="IPR002347">
    <property type="entry name" value="SDR_fam"/>
</dbReference>
<dbReference type="PANTHER" id="PTHR48107:SF16">
    <property type="entry name" value="NADPH-DEPENDENT ALDEHYDE REDUCTASE 1, CHLOROPLASTIC"/>
    <property type="match status" value="1"/>
</dbReference>
<comment type="caution">
    <text evidence="5">The sequence shown here is derived from an EMBL/GenBank/DDBJ whole genome shotgun (WGS) entry which is preliminary data.</text>
</comment>
<protein>
    <submittedName>
        <fullName evidence="5">Uncharacterized protein</fullName>
    </submittedName>
</protein>
<dbReference type="InterPro" id="IPR036291">
    <property type="entry name" value="NAD(P)-bd_dom_sf"/>
</dbReference>
<dbReference type="GO" id="GO:0016614">
    <property type="term" value="F:oxidoreductase activity, acting on CH-OH group of donors"/>
    <property type="evidence" value="ECO:0007669"/>
    <property type="project" value="UniProtKB-ARBA"/>
</dbReference>
<evidence type="ECO:0000256" key="2">
    <source>
        <dbReference type="ARBA" id="ARBA00022857"/>
    </source>
</evidence>
<feature type="region of interest" description="Disordered" evidence="4">
    <location>
        <begin position="266"/>
        <end position="287"/>
    </location>
</feature>
<dbReference type="SUPFAM" id="SSF51735">
    <property type="entry name" value="NAD(P)-binding Rossmann-fold domains"/>
    <property type="match status" value="1"/>
</dbReference>
<sequence length="333" mass="35772">MLRSRVLFNPLRSVTLTKRFISQTSIRMSQSDQDKNAKGGAFTSENIPGQQQNLPGLEKNMAPTSESTRLEGPTHLLEYVGVGKLRHKSALITGGDSGIGRAVAALFARESCDCSIVYLPVEQEDAEKTKELVEKEGRKCLLIPFDLSNFKAVKEVVDKHVAEFGGLNILVNNASRQVMVEDLADIDLDVVEGTFKTNIIQMIALAKFALPHLSKGDSIINTTSVTAYRGSPAMVDYASTKGAIVAFTRSLAKQLGPKGIRVNAVAPGPIHTPLQPASRPKEQMEEFGGGEGAFGRAGQPSEVAPSYVFLASAEASFYTGQVLHPNGGEVLNT</sequence>
<dbReference type="PRINTS" id="PR00081">
    <property type="entry name" value="GDHRDH"/>
</dbReference>
<dbReference type="PROSITE" id="PS00061">
    <property type="entry name" value="ADH_SHORT"/>
    <property type="match status" value="1"/>
</dbReference>
<dbReference type="PANTHER" id="PTHR48107">
    <property type="entry name" value="NADPH-DEPENDENT ALDEHYDE REDUCTASE-LIKE PROTEIN, CHLOROPLASTIC-RELATED"/>
    <property type="match status" value="1"/>
</dbReference>
<dbReference type="OMA" id="YGYFHMA"/>